<name>A0A7J6W6H3_THATH</name>
<keyword evidence="1" id="KW-0378">Hydrolase</keyword>
<dbReference type="InterPro" id="IPR027417">
    <property type="entry name" value="P-loop_NTPase"/>
</dbReference>
<dbReference type="EMBL" id="JABWDY010021813">
    <property type="protein sequence ID" value="KAF5192132.1"/>
    <property type="molecule type" value="Genomic_DNA"/>
</dbReference>
<accession>A0A7J6W6H3</accession>
<evidence type="ECO:0000313" key="2">
    <source>
        <dbReference type="Proteomes" id="UP000554482"/>
    </source>
</evidence>
<organism evidence="1 2">
    <name type="scientific">Thalictrum thalictroides</name>
    <name type="common">Rue-anemone</name>
    <name type="synonym">Anemone thalictroides</name>
    <dbReference type="NCBI Taxonomy" id="46969"/>
    <lineage>
        <taxon>Eukaryota</taxon>
        <taxon>Viridiplantae</taxon>
        <taxon>Streptophyta</taxon>
        <taxon>Embryophyta</taxon>
        <taxon>Tracheophyta</taxon>
        <taxon>Spermatophyta</taxon>
        <taxon>Magnoliopsida</taxon>
        <taxon>Ranunculales</taxon>
        <taxon>Ranunculaceae</taxon>
        <taxon>Thalictroideae</taxon>
        <taxon>Thalictrum</taxon>
    </lineage>
</organism>
<dbReference type="Proteomes" id="UP000554482">
    <property type="component" value="Unassembled WGS sequence"/>
</dbReference>
<keyword evidence="1" id="KW-0547">Nucleotide-binding</keyword>
<keyword evidence="2" id="KW-1185">Reference proteome</keyword>
<dbReference type="AlphaFoldDB" id="A0A7J6W6H3"/>
<gene>
    <name evidence="1" type="ORF">FRX31_018281</name>
</gene>
<keyword evidence="1" id="KW-0687">Ribonucleoprotein</keyword>
<sequence>MDVAGKHQVLIFVHSRKETNKTACAIRDNALVNDTLGCFLKEDSASREILQSHIKLVKSNELKELIWGPCPCLCQRYEVAY</sequence>
<keyword evidence="1" id="KW-0347">Helicase</keyword>
<dbReference type="Gene3D" id="3.40.50.300">
    <property type="entry name" value="P-loop containing nucleotide triphosphate hydrolases"/>
    <property type="match status" value="1"/>
</dbReference>
<evidence type="ECO:0000313" key="1">
    <source>
        <dbReference type="EMBL" id="KAF5192132.1"/>
    </source>
</evidence>
<dbReference type="OrthoDB" id="1688122at2759"/>
<comment type="caution">
    <text evidence="1">The sequence shown here is derived from an EMBL/GenBank/DDBJ whole genome shotgun (WGS) entry which is preliminary data.</text>
</comment>
<protein>
    <submittedName>
        <fullName evidence="1">U5 small nuclear ribonucleoprotein helicase</fullName>
    </submittedName>
</protein>
<dbReference type="GO" id="GO:0004386">
    <property type="term" value="F:helicase activity"/>
    <property type="evidence" value="ECO:0007669"/>
    <property type="project" value="UniProtKB-KW"/>
</dbReference>
<keyword evidence="1" id="KW-0067">ATP-binding</keyword>
<proteinExistence type="predicted"/>
<dbReference type="GO" id="GO:1990904">
    <property type="term" value="C:ribonucleoprotein complex"/>
    <property type="evidence" value="ECO:0007669"/>
    <property type="project" value="UniProtKB-KW"/>
</dbReference>
<reference evidence="1 2" key="1">
    <citation type="submission" date="2020-06" db="EMBL/GenBank/DDBJ databases">
        <title>Transcriptomic and genomic resources for Thalictrum thalictroides and T. hernandezii: Facilitating candidate gene discovery in an emerging model plant lineage.</title>
        <authorList>
            <person name="Arias T."/>
            <person name="Riano-Pachon D.M."/>
            <person name="Di Stilio V.S."/>
        </authorList>
    </citation>
    <scope>NUCLEOTIDE SEQUENCE [LARGE SCALE GENOMIC DNA]</scope>
    <source>
        <strain evidence="2">cv. WT478/WT964</strain>
        <tissue evidence="1">Leaves</tissue>
    </source>
</reference>